<dbReference type="Pfam" id="PF11771">
    <property type="entry name" value="DUF3314"/>
    <property type="match status" value="1"/>
</dbReference>
<accession>A0A8C3HCQ6</accession>
<dbReference type="GeneTree" id="ENSGT00390000009916"/>
<reference evidence="1" key="2">
    <citation type="submission" date="2025-09" db="UniProtKB">
        <authorList>
            <consortium name="Ensembl"/>
        </authorList>
    </citation>
    <scope>IDENTIFICATION</scope>
</reference>
<dbReference type="Proteomes" id="UP000694380">
    <property type="component" value="Unplaced"/>
</dbReference>
<name>A0A8C3HCQ6_CHRPI</name>
<protein>
    <submittedName>
        <fullName evidence="1">Chromosome 19 open reading frame 67</fullName>
    </submittedName>
</protein>
<evidence type="ECO:0000313" key="1">
    <source>
        <dbReference type="Ensembl" id="ENSCPBP00000016054.1"/>
    </source>
</evidence>
<dbReference type="InterPro" id="IPR021748">
    <property type="entry name" value="DUF3314"/>
</dbReference>
<proteinExistence type="predicted"/>
<reference evidence="1" key="1">
    <citation type="submission" date="2025-08" db="UniProtKB">
        <authorList>
            <consortium name="Ensembl"/>
        </authorList>
    </citation>
    <scope>IDENTIFICATION</scope>
</reference>
<gene>
    <name evidence="1" type="primary">C19orf67</name>
</gene>
<keyword evidence="2" id="KW-1185">Reference proteome</keyword>
<organism evidence="1 2">
    <name type="scientific">Chrysemys picta bellii</name>
    <name type="common">Western painted turtle</name>
    <name type="synonym">Emys bellii</name>
    <dbReference type="NCBI Taxonomy" id="8478"/>
    <lineage>
        <taxon>Eukaryota</taxon>
        <taxon>Metazoa</taxon>
        <taxon>Chordata</taxon>
        <taxon>Craniata</taxon>
        <taxon>Vertebrata</taxon>
        <taxon>Euteleostomi</taxon>
        <taxon>Archelosauria</taxon>
        <taxon>Testudinata</taxon>
        <taxon>Testudines</taxon>
        <taxon>Cryptodira</taxon>
        <taxon>Durocryptodira</taxon>
        <taxon>Testudinoidea</taxon>
        <taxon>Emydidae</taxon>
        <taxon>Chrysemys</taxon>
    </lineage>
</organism>
<dbReference type="AlphaFoldDB" id="A0A8C3HCQ6"/>
<dbReference type="Ensembl" id="ENSCPBT00000018998.1">
    <property type="protein sequence ID" value="ENSCPBP00000016054.1"/>
    <property type="gene ID" value="ENSCPBG00000011838.1"/>
</dbReference>
<dbReference type="PANTHER" id="PTHR36292:SF1">
    <property type="entry name" value="UPF0575 PROTEIN C19ORF67"/>
    <property type="match status" value="1"/>
</dbReference>
<evidence type="ECO:0000313" key="2">
    <source>
        <dbReference type="Proteomes" id="UP000694380"/>
    </source>
</evidence>
<sequence>MAGKQGYGGTFCPEGSAKAQCFSPGSVTSLAPCSPDSSLFSSPAAEARWLSCPAPQAESPTHENLTLEELLTPVTEKLKYLLKKAEDFQTYLLYSRDRMQKEQFAKAVPTFLQMCQPYFEYLESTARSYNSSLGGLQASVRKRLLEISEQLALRLEQLVLMYASFSFVSLEDTDPFNVSCFFCGRFWLSEWRQVSVFRFCISAPYTAARLPRNLYKKMRWNLDVLEEGAGSSGVDGGVHLASHWALYFLCFRDTGRENAVKMQKLWSIGRWVPLDPDAEHSYDVLVLCPQPTGDFQPLLTIGFEEPSHTLATDLLVQILSSPACAPLPCPGASREPVHWGSPGRQGQ</sequence>
<dbReference type="PANTHER" id="PTHR36292">
    <property type="entry name" value="UPF0575 PROTEIN C19ORF67"/>
    <property type="match status" value="1"/>
</dbReference>